<evidence type="ECO:0000313" key="4">
    <source>
        <dbReference type="Proteomes" id="UP000305471"/>
    </source>
</evidence>
<protein>
    <submittedName>
        <fullName evidence="3">Uncharacterized protein</fullName>
    </submittedName>
</protein>
<comment type="caution">
    <text evidence="3">The sequence shown here is derived from an EMBL/GenBank/DDBJ whole genome shotgun (WGS) entry which is preliminary data.</text>
</comment>
<organism evidence="3 4">
    <name type="scientific">Alteromonas portus</name>
    <dbReference type="NCBI Taxonomy" id="2565549"/>
    <lineage>
        <taxon>Bacteria</taxon>
        <taxon>Pseudomonadati</taxon>
        <taxon>Pseudomonadota</taxon>
        <taxon>Gammaproteobacteria</taxon>
        <taxon>Alteromonadales</taxon>
        <taxon>Alteromonadaceae</taxon>
        <taxon>Alteromonas/Salinimonas group</taxon>
        <taxon>Alteromonas</taxon>
    </lineage>
</organism>
<keyword evidence="4" id="KW-1185">Reference proteome</keyword>
<gene>
    <name evidence="3" type="ORF">E5672_07540</name>
</gene>
<dbReference type="Proteomes" id="UP000305471">
    <property type="component" value="Unassembled WGS sequence"/>
</dbReference>
<accession>A0A4U0ZIL8</accession>
<evidence type="ECO:0000256" key="1">
    <source>
        <dbReference type="SAM" id="MobiDB-lite"/>
    </source>
</evidence>
<dbReference type="RefSeq" id="WP_118494601.1">
    <property type="nucleotide sequence ID" value="NZ_SWCO01000003.1"/>
</dbReference>
<feature type="region of interest" description="Disordered" evidence="1">
    <location>
        <begin position="47"/>
        <end position="80"/>
    </location>
</feature>
<dbReference type="OrthoDB" id="9943275at2"/>
<feature type="chain" id="PRO_5020628342" evidence="2">
    <location>
        <begin position="27"/>
        <end position="80"/>
    </location>
</feature>
<sequence>MKKLLKNTSLISIAIFACYASTNANADTVSKLTCALNPSSCSSTLGAGGTGHGGTGGNNGGNTGTKTEITNGVNDEKNNE</sequence>
<proteinExistence type="predicted"/>
<evidence type="ECO:0000313" key="3">
    <source>
        <dbReference type="EMBL" id="TKB03933.1"/>
    </source>
</evidence>
<reference evidence="3 4" key="1">
    <citation type="submission" date="2019-04" db="EMBL/GenBank/DDBJ databases">
        <title>Alteromonas portus sp. nov., an alginate lyase-excreting marine bacterium.</title>
        <authorList>
            <person name="Huang H."/>
            <person name="Mo K."/>
            <person name="Bao S."/>
        </authorList>
    </citation>
    <scope>NUCLEOTIDE SEQUENCE [LARGE SCALE GENOMIC DNA]</scope>
    <source>
        <strain evidence="3 4">HB161718</strain>
    </source>
</reference>
<feature type="compositionally biased region" description="Gly residues" evidence="1">
    <location>
        <begin position="47"/>
        <end position="63"/>
    </location>
</feature>
<dbReference type="AlphaFoldDB" id="A0A4U0ZIL8"/>
<keyword evidence="2" id="KW-0732">Signal</keyword>
<dbReference type="EMBL" id="SWCO01000003">
    <property type="protein sequence ID" value="TKB03933.1"/>
    <property type="molecule type" value="Genomic_DNA"/>
</dbReference>
<dbReference type="PROSITE" id="PS51257">
    <property type="entry name" value="PROKAR_LIPOPROTEIN"/>
    <property type="match status" value="1"/>
</dbReference>
<evidence type="ECO:0000256" key="2">
    <source>
        <dbReference type="SAM" id="SignalP"/>
    </source>
</evidence>
<feature type="signal peptide" evidence="2">
    <location>
        <begin position="1"/>
        <end position="26"/>
    </location>
</feature>
<name>A0A4U0ZIL8_9ALTE</name>